<feature type="region of interest" description="Disordered" evidence="1">
    <location>
        <begin position="156"/>
        <end position="198"/>
    </location>
</feature>
<sequence length="306" mass="32447">MKSNNKIKSQLLPWKGRTAGPRKKGGNQTSESSSPGTGGSLGGRNRSGARTSLPPECTATVSGRWASSALNILHGTWGTWSLVSKAPAAAEILSHGAGPHSLGCSPGLPQPPPRTQHSPGPWPSAQRRSLGPREAPGLQQELWPVGIWLQPRLSREGGEEQRGWQRPGQNSLQLGPVAWLRRPQPRPPGKGRGGRHRGWGRAASCLKGLGQGWIPCEGKCWEEELCKGAPAGAHHRLGQSVRSDGACPLCVCDTGGSCGGVIRGSGRLALEDLTIHGVDRSVGPGRARRTESQGAPRRWQELAPFL</sequence>
<reference evidence="2 3" key="1">
    <citation type="journal article" date="2020" name="Nature">
        <title>Six reference-quality genomes reveal evolution of bat adaptations.</title>
        <authorList>
            <person name="Jebb D."/>
            <person name="Huang Z."/>
            <person name="Pippel M."/>
            <person name="Hughes G.M."/>
            <person name="Lavrichenko K."/>
            <person name="Devanna P."/>
            <person name="Winkler S."/>
            <person name="Jermiin L.S."/>
            <person name="Skirmuntt E.C."/>
            <person name="Katzourakis A."/>
            <person name="Burkitt-Gray L."/>
            <person name="Ray D.A."/>
            <person name="Sullivan K.A.M."/>
            <person name="Roscito J.G."/>
            <person name="Kirilenko B.M."/>
            <person name="Davalos L.M."/>
            <person name="Corthals A.P."/>
            <person name="Power M.L."/>
            <person name="Jones G."/>
            <person name="Ransome R.D."/>
            <person name="Dechmann D.K.N."/>
            <person name="Locatelli A.G."/>
            <person name="Puechmaille S.J."/>
            <person name="Fedrigo O."/>
            <person name="Jarvis E.D."/>
            <person name="Hiller M."/>
            <person name="Vernes S.C."/>
            <person name="Myers E.W."/>
            <person name="Teeling E.C."/>
        </authorList>
    </citation>
    <scope>NUCLEOTIDE SEQUENCE [LARGE SCALE GENOMIC DNA]</scope>
    <source>
        <strain evidence="2">MMyoMyo1</strain>
        <tissue evidence="2">Flight muscle</tissue>
    </source>
</reference>
<dbReference type="EMBL" id="JABWUV010000018">
    <property type="protein sequence ID" value="KAF6291043.1"/>
    <property type="molecule type" value="Genomic_DNA"/>
</dbReference>
<dbReference type="AlphaFoldDB" id="A0A7J7SS34"/>
<accession>A0A7J7SS34</accession>
<evidence type="ECO:0000256" key="1">
    <source>
        <dbReference type="SAM" id="MobiDB-lite"/>
    </source>
</evidence>
<evidence type="ECO:0000313" key="2">
    <source>
        <dbReference type="EMBL" id="KAF6291043.1"/>
    </source>
</evidence>
<dbReference type="Proteomes" id="UP000527355">
    <property type="component" value="Unassembled WGS sequence"/>
</dbReference>
<name>A0A7J7SS34_MYOMY</name>
<evidence type="ECO:0000313" key="3">
    <source>
        <dbReference type="Proteomes" id="UP000527355"/>
    </source>
</evidence>
<comment type="caution">
    <text evidence="2">The sequence shown here is derived from an EMBL/GenBank/DDBJ whole genome shotgun (WGS) entry which is preliminary data.</text>
</comment>
<protein>
    <submittedName>
        <fullName evidence="2">Uncharacterized protein</fullName>
    </submittedName>
</protein>
<proteinExistence type="predicted"/>
<keyword evidence="3" id="KW-1185">Reference proteome</keyword>
<gene>
    <name evidence="2" type="ORF">mMyoMyo1_009413</name>
</gene>
<organism evidence="2 3">
    <name type="scientific">Myotis myotis</name>
    <name type="common">Greater mouse-eared bat</name>
    <name type="synonym">Vespertilio myotis</name>
    <dbReference type="NCBI Taxonomy" id="51298"/>
    <lineage>
        <taxon>Eukaryota</taxon>
        <taxon>Metazoa</taxon>
        <taxon>Chordata</taxon>
        <taxon>Craniata</taxon>
        <taxon>Vertebrata</taxon>
        <taxon>Euteleostomi</taxon>
        <taxon>Mammalia</taxon>
        <taxon>Eutheria</taxon>
        <taxon>Laurasiatheria</taxon>
        <taxon>Chiroptera</taxon>
        <taxon>Yangochiroptera</taxon>
        <taxon>Vespertilionidae</taxon>
        <taxon>Myotis</taxon>
    </lineage>
</organism>
<feature type="region of interest" description="Disordered" evidence="1">
    <location>
        <begin position="101"/>
        <end position="133"/>
    </location>
</feature>
<feature type="region of interest" description="Disordered" evidence="1">
    <location>
        <begin position="1"/>
        <end position="56"/>
    </location>
</feature>